<proteinExistence type="predicted"/>
<feature type="compositionally biased region" description="Basic and acidic residues" evidence="1">
    <location>
        <begin position="213"/>
        <end position="229"/>
    </location>
</feature>
<organism evidence="2 3">
    <name type="scientific">Amanita muscaria (strain Koide BX008)</name>
    <dbReference type="NCBI Taxonomy" id="946122"/>
    <lineage>
        <taxon>Eukaryota</taxon>
        <taxon>Fungi</taxon>
        <taxon>Dikarya</taxon>
        <taxon>Basidiomycota</taxon>
        <taxon>Agaricomycotina</taxon>
        <taxon>Agaricomycetes</taxon>
        <taxon>Agaricomycetidae</taxon>
        <taxon>Agaricales</taxon>
        <taxon>Pluteineae</taxon>
        <taxon>Amanitaceae</taxon>
        <taxon>Amanita</taxon>
    </lineage>
</organism>
<dbReference type="Proteomes" id="UP000054549">
    <property type="component" value="Unassembled WGS sequence"/>
</dbReference>
<accession>A0A0C2WHV4</accession>
<evidence type="ECO:0000313" key="2">
    <source>
        <dbReference type="EMBL" id="KIL56231.1"/>
    </source>
</evidence>
<sequence length="229" mass="25650">MARLNRPQISAEVGYYGKLPAEMDPPQHDDWWSGDFDLSSVFSKYCEDALDVMTEGEFENSQLQLADEGGEPQWSEVHYPKIPFFSSSFNLFLSKEGKDPYHHPKEYLMFYLIDNGGLEGVEDVKDVCWTELAILLGGKYHRQTESWNNCIAALARSILEVSNVEAGAALGGDEEEQRRQETGVEDKDADGEEEEDDDGDDSDDKGGQGDSMDVDKATQNQDHKLKGPL</sequence>
<dbReference type="EMBL" id="KN818437">
    <property type="protein sequence ID" value="KIL56231.1"/>
    <property type="molecule type" value="Genomic_DNA"/>
</dbReference>
<feature type="compositionally biased region" description="Acidic residues" evidence="1">
    <location>
        <begin position="187"/>
        <end position="203"/>
    </location>
</feature>
<name>A0A0C2WHV4_AMAMK</name>
<evidence type="ECO:0000313" key="3">
    <source>
        <dbReference type="Proteomes" id="UP000054549"/>
    </source>
</evidence>
<dbReference type="HOGENOM" id="CLU_1209541_0_0_1"/>
<reference evidence="2 3" key="1">
    <citation type="submission" date="2014-04" db="EMBL/GenBank/DDBJ databases">
        <title>Evolutionary Origins and Diversification of the Mycorrhizal Mutualists.</title>
        <authorList>
            <consortium name="DOE Joint Genome Institute"/>
            <consortium name="Mycorrhizal Genomics Consortium"/>
            <person name="Kohler A."/>
            <person name="Kuo A."/>
            <person name="Nagy L.G."/>
            <person name="Floudas D."/>
            <person name="Copeland A."/>
            <person name="Barry K.W."/>
            <person name="Cichocki N."/>
            <person name="Veneault-Fourrey C."/>
            <person name="LaButti K."/>
            <person name="Lindquist E.A."/>
            <person name="Lipzen A."/>
            <person name="Lundell T."/>
            <person name="Morin E."/>
            <person name="Murat C."/>
            <person name="Riley R."/>
            <person name="Ohm R."/>
            <person name="Sun H."/>
            <person name="Tunlid A."/>
            <person name="Henrissat B."/>
            <person name="Grigoriev I.V."/>
            <person name="Hibbett D.S."/>
            <person name="Martin F."/>
        </authorList>
    </citation>
    <scope>NUCLEOTIDE SEQUENCE [LARGE SCALE GENOMIC DNA]</scope>
    <source>
        <strain evidence="2 3">Koide BX008</strain>
    </source>
</reference>
<keyword evidence="3" id="KW-1185">Reference proteome</keyword>
<gene>
    <name evidence="2" type="ORF">M378DRAFT_182026</name>
</gene>
<feature type="region of interest" description="Disordered" evidence="1">
    <location>
        <begin position="168"/>
        <end position="229"/>
    </location>
</feature>
<protein>
    <submittedName>
        <fullName evidence="2">Uncharacterized protein</fullName>
    </submittedName>
</protein>
<dbReference type="InParanoid" id="A0A0C2WHV4"/>
<evidence type="ECO:0000256" key="1">
    <source>
        <dbReference type="SAM" id="MobiDB-lite"/>
    </source>
</evidence>
<dbReference type="AlphaFoldDB" id="A0A0C2WHV4"/>
<feature type="compositionally biased region" description="Basic and acidic residues" evidence="1">
    <location>
        <begin position="176"/>
        <end position="186"/>
    </location>
</feature>